<dbReference type="Pfam" id="PF04972">
    <property type="entry name" value="BON"/>
    <property type="match status" value="2"/>
</dbReference>
<dbReference type="PROSITE" id="PS51257">
    <property type="entry name" value="PROKAR_LIPOPROTEIN"/>
    <property type="match status" value="1"/>
</dbReference>
<dbReference type="PANTHER" id="PTHR34606:SF4">
    <property type="entry name" value="OUTER MEMBRANE LIPOPROTEIN DOLP"/>
    <property type="match status" value="1"/>
</dbReference>
<gene>
    <name evidence="3" type="ORF">GLIP_2996</name>
</gene>
<dbReference type="InterPro" id="IPR007055">
    <property type="entry name" value="BON_dom"/>
</dbReference>
<feature type="domain" description="BON" evidence="2">
    <location>
        <begin position="48"/>
        <end position="116"/>
    </location>
</feature>
<proteinExistence type="predicted"/>
<dbReference type="InterPro" id="IPR014004">
    <property type="entry name" value="Transpt-assoc_nodulatn_dom_bac"/>
</dbReference>
<dbReference type="PROSITE" id="PS50914">
    <property type="entry name" value="BON"/>
    <property type="match status" value="2"/>
</dbReference>
<dbReference type="InterPro" id="IPR051686">
    <property type="entry name" value="Lipoprotein_DolP"/>
</dbReference>
<evidence type="ECO:0000259" key="2">
    <source>
        <dbReference type="PROSITE" id="PS50914"/>
    </source>
</evidence>
<reference evidence="3 4" key="1">
    <citation type="journal article" date="2017" name="Antonie Van Leeuwenhoek">
        <title>Rhizobium rhizosphaerae sp. nov., a novel species isolated from rice rhizosphere.</title>
        <authorList>
            <person name="Zhao J.J."/>
            <person name="Zhang J."/>
            <person name="Zhang R.J."/>
            <person name="Zhang C.W."/>
            <person name="Yin H.Q."/>
            <person name="Zhang X.X."/>
        </authorList>
    </citation>
    <scope>NUCLEOTIDE SEQUENCE [LARGE SCALE GENOMIC DNA]</scope>
    <source>
        <strain evidence="3 4">E3</strain>
    </source>
</reference>
<keyword evidence="1" id="KW-0732">Signal</keyword>
<dbReference type="OrthoDB" id="9783990at2"/>
<evidence type="ECO:0000313" key="3">
    <source>
        <dbReference type="EMBL" id="GAC15617.1"/>
    </source>
</evidence>
<keyword evidence="4" id="KW-1185">Reference proteome</keyword>
<name>K6YBP3_9ALTE</name>
<comment type="caution">
    <text evidence="3">The sequence shown here is derived from an EMBL/GenBank/DDBJ whole genome shotgun (WGS) entry which is preliminary data.</text>
</comment>
<sequence length="191" mass="20426">MFSKTNSLIALVILTTLGLQGCAALVVGAGVGAASAAHDRRTLGTQIDDKTATARLASEFANNAKLDRARIDITVFNGIVLLVGQAPTEAIRQEVSTTAQRVKNLRKIHNQMRIGEPIPATVIANDTWLASKVKTALIGDKRVDGLNIIVEIEDSEVFLMGLVKPSEADIAVEIARNVNGVTRVIKAFENQ</sequence>
<dbReference type="Proteomes" id="UP000006334">
    <property type="component" value="Unassembled WGS sequence"/>
</dbReference>
<organism evidence="3 4">
    <name type="scientific">Aliiglaciecola lipolytica E3</name>
    <dbReference type="NCBI Taxonomy" id="1127673"/>
    <lineage>
        <taxon>Bacteria</taxon>
        <taxon>Pseudomonadati</taxon>
        <taxon>Pseudomonadota</taxon>
        <taxon>Gammaproteobacteria</taxon>
        <taxon>Alteromonadales</taxon>
        <taxon>Alteromonadaceae</taxon>
        <taxon>Aliiglaciecola</taxon>
    </lineage>
</organism>
<dbReference type="PANTHER" id="PTHR34606">
    <property type="entry name" value="BON DOMAIN-CONTAINING PROTEIN"/>
    <property type="match status" value="1"/>
</dbReference>
<dbReference type="SMART" id="SM00749">
    <property type="entry name" value="BON"/>
    <property type="match status" value="2"/>
</dbReference>
<evidence type="ECO:0000256" key="1">
    <source>
        <dbReference type="ARBA" id="ARBA00022729"/>
    </source>
</evidence>
<dbReference type="STRING" id="1127673.GLIP_2996"/>
<dbReference type="RefSeq" id="WP_008845422.1">
    <property type="nucleotide sequence ID" value="NZ_BAEN01000059.1"/>
</dbReference>
<dbReference type="AlphaFoldDB" id="K6YBP3"/>
<accession>K6YBP3</accession>
<dbReference type="eggNOG" id="COG2823">
    <property type="taxonomic scope" value="Bacteria"/>
</dbReference>
<dbReference type="Gene3D" id="3.30.1340.30">
    <property type="match status" value="1"/>
</dbReference>
<evidence type="ECO:0000313" key="4">
    <source>
        <dbReference type="Proteomes" id="UP000006334"/>
    </source>
</evidence>
<feature type="domain" description="BON" evidence="2">
    <location>
        <begin position="125"/>
        <end position="191"/>
    </location>
</feature>
<protein>
    <recommendedName>
        <fullName evidence="2">BON domain-containing protein</fullName>
    </recommendedName>
</protein>
<dbReference type="EMBL" id="BAEN01000059">
    <property type="protein sequence ID" value="GAC15617.1"/>
    <property type="molecule type" value="Genomic_DNA"/>
</dbReference>